<protein>
    <submittedName>
        <fullName evidence="2">Uncharacterized protein</fullName>
    </submittedName>
</protein>
<dbReference type="EMBL" id="PQIB02000010">
    <property type="protein sequence ID" value="RLM91634.1"/>
    <property type="molecule type" value="Genomic_DNA"/>
</dbReference>
<name>A0A3L6QX40_PANMI</name>
<feature type="region of interest" description="Disordered" evidence="1">
    <location>
        <begin position="15"/>
        <end position="39"/>
    </location>
</feature>
<dbReference type="Proteomes" id="UP000275267">
    <property type="component" value="Unassembled WGS sequence"/>
</dbReference>
<proteinExistence type="predicted"/>
<evidence type="ECO:0000313" key="2">
    <source>
        <dbReference type="EMBL" id="RLM91634.1"/>
    </source>
</evidence>
<accession>A0A3L6QX40</accession>
<evidence type="ECO:0000313" key="3">
    <source>
        <dbReference type="Proteomes" id="UP000275267"/>
    </source>
</evidence>
<feature type="compositionally biased region" description="Low complexity" evidence="1">
    <location>
        <begin position="127"/>
        <end position="138"/>
    </location>
</feature>
<evidence type="ECO:0000256" key="1">
    <source>
        <dbReference type="SAM" id="MobiDB-lite"/>
    </source>
</evidence>
<gene>
    <name evidence="2" type="ORF">C2845_PM08G16410</name>
</gene>
<comment type="caution">
    <text evidence="2">The sequence shown here is derived from an EMBL/GenBank/DDBJ whole genome shotgun (WGS) entry which is preliminary data.</text>
</comment>
<keyword evidence="3" id="KW-1185">Reference proteome</keyword>
<organism evidence="2 3">
    <name type="scientific">Panicum miliaceum</name>
    <name type="common">Proso millet</name>
    <name type="synonym">Broomcorn millet</name>
    <dbReference type="NCBI Taxonomy" id="4540"/>
    <lineage>
        <taxon>Eukaryota</taxon>
        <taxon>Viridiplantae</taxon>
        <taxon>Streptophyta</taxon>
        <taxon>Embryophyta</taxon>
        <taxon>Tracheophyta</taxon>
        <taxon>Spermatophyta</taxon>
        <taxon>Magnoliopsida</taxon>
        <taxon>Liliopsida</taxon>
        <taxon>Poales</taxon>
        <taxon>Poaceae</taxon>
        <taxon>PACMAD clade</taxon>
        <taxon>Panicoideae</taxon>
        <taxon>Panicodae</taxon>
        <taxon>Paniceae</taxon>
        <taxon>Panicinae</taxon>
        <taxon>Panicum</taxon>
        <taxon>Panicum sect. Panicum</taxon>
    </lineage>
</organism>
<dbReference type="AlphaFoldDB" id="A0A3L6QX40"/>
<reference evidence="3" key="1">
    <citation type="journal article" date="2019" name="Nat. Commun.">
        <title>The genome of broomcorn millet.</title>
        <authorList>
            <person name="Zou C."/>
            <person name="Miki D."/>
            <person name="Li D."/>
            <person name="Tang Q."/>
            <person name="Xiao L."/>
            <person name="Rajput S."/>
            <person name="Deng P."/>
            <person name="Jia W."/>
            <person name="Huang R."/>
            <person name="Zhang M."/>
            <person name="Sun Y."/>
            <person name="Hu J."/>
            <person name="Fu X."/>
            <person name="Schnable P.S."/>
            <person name="Li F."/>
            <person name="Zhang H."/>
            <person name="Feng B."/>
            <person name="Zhu X."/>
            <person name="Liu R."/>
            <person name="Schnable J.C."/>
            <person name="Zhu J.-K."/>
            <person name="Zhang H."/>
        </authorList>
    </citation>
    <scope>NUCLEOTIDE SEQUENCE [LARGE SCALE GENOMIC DNA]</scope>
</reference>
<feature type="region of interest" description="Disordered" evidence="1">
    <location>
        <begin position="90"/>
        <end position="151"/>
    </location>
</feature>
<sequence length="151" mass="15928">MKIVIPASPLLRTFSRTSRHPPGAARAKTRCQPGAAAPRPTLAERAAGSLRGREEGGIRALFLSAPSSLSQRRPWSVCLEAANPAPSQLFPAFPRPDLVVRSPKSGGGGSRRRIGVCRRQQARVPHQGTKAAAGKQAASGCRGDGRHVGRV</sequence>